<protein>
    <submittedName>
        <fullName evidence="1">Uncharacterized protein</fullName>
    </submittedName>
</protein>
<keyword evidence="2" id="KW-1185">Reference proteome</keyword>
<sequence length="118" mass="13555">MTIPTRARFCIECGVWIFSALDWERHAVQHARSPNIIYGPITAEGILAAPRRCPFCMMQGRFVQMENAGHYAEHIEDHINRQFDKGCRKCPHYSCSGQDFSKKELRDHLNAVHGITLL</sequence>
<evidence type="ECO:0000313" key="2">
    <source>
        <dbReference type="Proteomes" id="UP000800040"/>
    </source>
</evidence>
<dbReference type="Proteomes" id="UP000800040">
    <property type="component" value="Unassembled WGS sequence"/>
</dbReference>
<dbReference type="OrthoDB" id="3766258at2759"/>
<dbReference type="EMBL" id="ML975566">
    <property type="protein sequence ID" value="KAF1828334.1"/>
    <property type="molecule type" value="Genomic_DNA"/>
</dbReference>
<name>A0A6A5K1M5_9PLEO</name>
<dbReference type="AlphaFoldDB" id="A0A6A5K1M5"/>
<organism evidence="1 2">
    <name type="scientific">Decorospora gaudefroyi</name>
    <dbReference type="NCBI Taxonomy" id="184978"/>
    <lineage>
        <taxon>Eukaryota</taxon>
        <taxon>Fungi</taxon>
        <taxon>Dikarya</taxon>
        <taxon>Ascomycota</taxon>
        <taxon>Pezizomycotina</taxon>
        <taxon>Dothideomycetes</taxon>
        <taxon>Pleosporomycetidae</taxon>
        <taxon>Pleosporales</taxon>
        <taxon>Pleosporineae</taxon>
        <taxon>Pleosporaceae</taxon>
        <taxon>Decorospora</taxon>
    </lineage>
</organism>
<proteinExistence type="predicted"/>
<gene>
    <name evidence="1" type="ORF">BDW02DRAFT_538343</name>
</gene>
<accession>A0A6A5K1M5</accession>
<evidence type="ECO:0000313" key="1">
    <source>
        <dbReference type="EMBL" id="KAF1828334.1"/>
    </source>
</evidence>
<reference evidence="1" key="1">
    <citation type="submission" date="2020-01" db="EMBL/GenBank/DDBJ databases">
        <authorList>
            <consortium name="DOE Joint Genome Institute"/>
            <person name="Haridas S."/>
            <person name="Albert R."/>
            <person name="Binder M."/>
            <person name="Bloem J."/>
            <person name="Labutti K."/>
            <person name="Salamov A."/>
            <person name="Andreopoulos B."/>
            <person name="Baker S.E."/>
            <person name="Barry K."/>
            <person name="Bills G."/>
            <person name="Bluhm B.H."/>
            <person name="Cannon C."/>
            <person name="Castanera R."/>
            <person name="Culley D.E."/>
            <person name="Daum C."/>
            <person name="Ezra D."/>
            <person name="Gonzalez J.B."/>
            <person name="Henrissat B."/>
            <person name="Kuo A."/>
            <person name="Liang C."/>
            <person name="Lipzen A."/>
            <person name="Lutzoni F."/>
            <person name="Magnuson J."/>
            <person name="Mondo S."/>
            <person name="Nolan M."/>
            <person name="Ohm R."/>
            <person name="Pangilinan J."/>
            <person name="Park H.-J."/>
            <person name="Ramirez L."/>
            <person name="Alfaro M."/>
            <person name="Sun H."/>
            <person name="Tritt A."/>
            <person name="Yoshinaga Y."/>
            <person name="Zwiers L.-H."/>
            <person name="Turgeon B.G."/>
            <person name="Goodwin S.B."/>
            <person name="Spatafora J.W."/>
            <person name="Crous P.W."/>
            <person name="Grigoriev I.V."/>
        </authorList>
    </citation>
    <scope>NUCLEOTIDE SEQUENCE</scope>
    <source>
        <strain evidence="1">P77</strain>
    </source>
</reference>